<feature type="non-terminal residue" evidence="4">
    <location>
        <position position="536"/>
    </location>
</feature>
<dbReference type="InterPro" id="IPR032675">
    <property type="entry name" value="LRR_dom_sf"/>
</dbReference>
<feature type="region of interest" description="Disordered" evidence="2">
    <location>
        <begin position="166"/>
        <end position="193"/>
    </location>
</feature>
<gene>
    <name evidence="4" type="ORF">IPOD504_LOCUS12863</name>
</gene>
<feature type="region of interest" description="Disordered" evidence="2">
    <location>
        <begin position="70"/>
        <end position="140"/>
    </location>
</feature>
<proteinExistence type="predicted"/>
<dbReference type="Pfam" id="PF12937">
    <property type="entry name" value="F-box-like"/>
    <property type="match status" value="1"/>
</dbReference>
<dbReference type="SMART" id="SM00367">
    <property type="entry name" value="LRR_CC"/>
    <property type="match status" value="5"/>
</dbReference>
<feature type="compositionally biased region" description="Low complexity" evidence="2">
    <location>
        <begin position="170"/>
        <end position="182"/>
    </location>
</feature>
<protein>
    <recommendedName>
        <fullName evidence="3">F-box domain-containing protein</fullName>
    </recommendedName>
</protein>
<dbReference type="PROSITE" id="PS50181">
    <property type="entry name" value="FBOX"/>
    <property type="match status" value="1"/>
</dbReference>
<accession>A0ABN8IUR9</accession>
<dbReference type="InterPro" id="IPR001810">
    <property type="entry name" value="F-box_dom"/>
</dbReference>
<organism evidence="4 5">
    <name type="scientific">Iphiclides podalirius</name>
    <name type="common">scarce swallowtail</name>
    <dbReference type="NCBI Taxonomy" id="110791"/>
    <lineage>
        <taxon>Eukaryota</taxon>
        <taxon>Metazoa</taxon>
        <taxon>Ecdysozoa</taxon>
        <taxon>Arthropoda</taxon>
        <taxon>Hexapoda</taxon>
        <taxon>Insecta</taxon>
        <taxon>Pterygota</taxon>
        <taxon>Neoptera</taxon>
        <taxon>Endopterygota</taxon>
        <taxon>Lepidoptera</taxon>
        <taxon>Glossata</taxon>
        <taxon>Ditrysia</taxon>
        <taxon>Papilionoidea</taxon>
        <taxon>Papilionidae</taxon>
        <taxon>Papilioninae</taxon>
        <taxon>Iphiclides</taxon>
    </lineage>
</organism>
<name>A0ABN8IUR9_9NEOP</name>
<dbReference type="Pfam" id="PF13516">
    <property type="entry name" value="LRR_6"/>
    <property type="match status" value="1"/>
</dbReference>
<dbReference type="PANTHER" id="PTHR13318">
    <property type="entry name" value="PARTNER OF PAIRED, ISOFORM B-RELATED"/>
    <property type="match status" value="1"/>
</dbReference>
<dbReference type="EMBL" id="OW152842">
    <property type="protein sequence ID" value="CAH2064711.1"/>
    <property type="molecule type" value="Genomic_DNA"/>
</dbReference>
<reference evidence="4" key="1">
    <citation type="submission" date="2022-03" db="EMBL/GenBank/DDBJ databases">
        <authorList>
            <person name="Martin H S."/>
        </authorList>
    </citation>
    <scope>NUCLEOTIDE SEQUENCE</scope>
</reference>
<evidence type="ECO:0000313" key="5">
    <source>
        <dbReference type="Proteomes" id="UP000837857"/>
    </source>
</evidence>
<dbReference type="SMART" id="SM00256">
    <property type="entry name" value="FBOX"/>
    <property type="match status" value="1"/>
</dbReference>
<keyword evidence="5" id="KW-1185">Reference proteome</keyword>
<dbReference type="InterPro" id="IPR001611">
    <property type="entry name" value="Leu-rich_rpt"/>
</dbReference>
<evidence type="ECO:0000256" key="2">
    <source>
        <dbReference type="SAM" id="MobiDB-lite"/>
    </source>
</evidence>
<dbReference type="InterPro" id="IPR036047">
    <property type="entry name" value="F-box-like_dom_sf"/>
</dbReference>
<sequence length="536" mass="59534">MNINCIDDEYPSPPLIDEITSPRKKLRADCSARKSWSLMDRRTDQEVLQEMGVSLLEQDDNEGHCEVTIAPHKANLKRKRDADIENVNPNANSASPQRRRSPRSPRSPKSPRAKARPSPGPSRPRSPRSPQAKPLQPTDPLETTLLSDYLVEEETPLAQVSTQYVPPHQSGFTSGSTSSCSGGKKHSYTREHTHKSLGLEEELIISRRSKSEPLGSDTFSVLSDEMILSVFRWLPKRTLAHCMLVCKRWYQVACDETLWQRLDLGNKVLSRDALGRILARKPVIVRLASTEIAEWRPSTPPAPTRIQYLDLSMCTVDHQTLDHLLERCPSLKKLSLESVELRDATCKLIGGCSNLETLNLAMCRGITAEGLAEILKGCVSLQALNISWCNLNEAALNLLVTALPQKLQRLNVGGARIMTDEMVQQLASRCPRLLELDLSDCSRLGAASVAAALKLTRLEHLALSRCYLLPPHVLTKLGSMPSLQYLEVWGMLQAVSLGALRAALPAVQVNQFMFSAIARPTVGARRTSIWGLRTRD</sequence>
<dbReference type="InterPro" id="IPR006553">
    <property type="entry name" value="Leu-rich_rpt_Cys-con_subtyp"/>
</dbReference>
<keyword evidence="1" id="KW-0833">Ubl conjugation pathway</keyword>
<dbReference type="SUPFAM" id="SSF81383">
    <property type="entry name" value="F-box domain"/>
    <property type="match status" value="1"/>
</dbReference>
<feature type="domain" description="F-box" evidence="3">
    <location>
        <begin position="216"/>
        <end position="262"/>
    </location>
</feature>
<dbReference type="SUPFAM" id="SSF52047">
    <property type="entry name" value="RNI-like"/>
    <property type="match status" value="1"/>
</dbReference>
<evidence type="ECO:0000256" key="1">
    <source>
        <dbReference type="ARBA" id="ARBA00022786"/>
    </source>
</evidence>
<feature type="compositionally biased region" description="Basic residues" evidence="2">
    <location>
        <begin position="183"/>
        <end position="193"/>
    </location>
</feature>
<dbReference type="Gene3D" id="3.80.10.10">
    <property type="entry name" value="Ribonuclease Inhibitor"/>
    <property type="match status" value="1"/>
</dbReference>
<evidence type="ECO:0000259" key="3">
    <source>
        <dbReference type="PROSITE" id="PS50181"/>
    </source>
</evidence>
<dbReference type="Proteomes" id="UP000837857">
    <property type="component" value="Chromosome 30"/>
</dbReference>
<evidence type="ECO:0000313" key="4">
    <source>
        <dbReference type="EMBL" id="CAH2064711.1"/>
    </source>
</evidence>